<dbReference type="InterPro" id="IPR018669">
    <property type="entry name" value="Toxin_HigB"/>
</dbReference>
<evidence type="ECO:0008006" key="3">
    <source>
        <dbReference type="Google" id="ProtNLM"/>
    </source>
</evidence>
<dbReference type="EMBL" id="MDEG01000039">
    <property type="protein sequence ID" value="PPU94073.1"/>
    <property type="molecule type" value="Genomic_DNA"/>
</dbReference>
<dbReference type="GO" id="GO:0110001">
    <property type="term" value="C:toxin-antitoxin complex"/>
    <property type="evidence" value="ECO:0007669"/>
    <property type="project" value="InterPro"/>
</dbReference>
<dbReference type="OrthoDB" id="9799912at2"/>
<gene>
    <name evidence="1" type="ORF">XhyaCFBP1156_20260</name>
</gene>
<comment type="caution">
    <text evidence="1">The sequence shown here is derived from an EMBL/GenBank/DDBJ whole genome shotgun (WGS) entry which is preliminary data.</text>
</comment>
<proteinExistence type="predicted"/>
<sequence>MRLLGRKRLDRLRGRSEQVEKWVRSWATEVLGAHWKQPSDVRDQFPNARHQGEGVFMFPVGNCNWVICLLIAFPQGVALITDLKVEDENN</sequence>
<reference evidence="2" key="1">
    <citation type="submission" date="2016-08" db="EMBL/GenBank/DDBJ databases">
        <authorList>
            <person name="Merda D."/>
            <person name="Briand M."/>
            <person name="Taghouti G."/>
            <person name="Carrere S."/>
            <person name="Gouzy J."/>
            <person name="Portier P."/>
            <person name="Jacques M.-A."/>
            <person name="Fischer-Le Saux M."/>
        </authorList>
    </citation>
    <scope>NUCLEOTIDE SEQUENCE [LARGE SCALE GENOMIC DNA]</scope>
    <source>
        <strain evidence="2">CFBP1156</strain>
    </source>
</reference>
<protein>
    <recommendedName>
        <fullName evidence="3">Type II toxin-antitoxin system HigB family toxin</fullName>
    </recommendedName>
</protein>
<organism evidence="1 2">
    <name type="scientific">Xanthomonas hyacinthi</name>
    <dbReference type="NCBI Taxonomy" id="56455"/>
    <lineage>
        <taxon>Bacteria</taxon>
        <taxon>Pseudomonadati</taxon>
        <taxon>Pseudomonadota</taxon>
        <taxon>Gammaproteobacteria</taxon>
        <taxon>Lysobacterales</taxon>
        <taxon>Lysobacteraceae</taxon>
        <taxon>Xanthomonas</taxon>
    </lineage>
</organism>
<keyword evidence="2" id="KW-1185">Reference proteome</keyword>
<dbReference type="Proteomes" id="UP000238261">
    <property type="component" value="Unassembled WGS sequence"/>
</dbReference>
<name>A0A2S7EP93_9XANT</name>
<dbReference type="Pfam" id="PF09907">
    <property type="entry name" value="HigB_toxin"/>
    <property type="match status" value="1"/>
</dbReference>
<dbReference type="AlphaFoldDB" id="A0A2S7EP93"/>
<evidence type="ECO:0000313" key="1">
    <source>
        <dbReference type="EMBL" id="PPU94073.1"/>
    </source>
</evidence>
<evidence type="ECO:0000313" key="2">
    <source>
        <dbReference type="Proteomes" id="UP000238261"/>
    </source>
</evidence>
<dbReference type="GO" id="GO:0004519">
    <property type="term" value="F:endonuclease activity"/>
    <property type="evidence" value="ECO:0007669"/>
    <property type="project" value="InterPro"/>
</dbReference>
<dbReference type="RefSeq" id="WP_104559027.1">
    <property type="nucleotide sequence ID" value="NZ_CP043476.1"/>
</dbReference>
<accession>A0A2S7EP93</accession>
<dbReference type="GO" id="GO:0003723">
    <property type="term" value="F:RNA binding"/>
    <property type="evidence" value="ECO:0007669"/>
    <property type="project" value="InterPro"/>
</dbReference>